<evidence type="ECO:0000256" key="2">
    <source>
        <dbReference type="SAM" id="Phobius"/>
    </source>
</evidence>
<dbReference type="EMBL" id="OIVN01000358">
    <property type="protein sequence ID" value="SPC78928.1"/>
    <property type="molecule type" value="Genomic_DNA"/>
</dbReference>
<dbReference type="AlphaFoldDB" id="A0A2N9EVM7"/>
<reference evidence="3" key="1">
    <citation type="submission" date="2018-02" db="EMBL/GenBank/DDBJ databases">
        <authorList>
            <person name="Cohen D.B."/>
            <person name="Kent A.D."/>
        </authorList>
    </citation>
    <scope>NUCLEOTIDE SEQUENCE</scope>
</reference>
<keyword evidence="2" id="KW-1133">Transmembrane helix</keyword>
<feature type="transmembrane region" description="Helical" evidence="2">
    <location>
        <begin position="134"/>
        <end position="158"/>
    </location>
</feature>
<name>A0A2N9EVM7_FAGSY</name>
<feature type="region of interest" description="Disordered" evidence="1">
    <location>
        <begin position="1"/>
        <end position="45"/>
    </location>
</feature>
<gene>
    <name evidence="3" type="ORF">FSB_LOCUS6810</name>
</gene>
<keyword evidence="2" id="KW-0472">Membrane</keyword>
<accession>A0A2N9EVM7</accession>
<evidence type="ECO:0000256" key="1">
    <source>
        <dbReference type="SAM" id="MobiDB-lite"/>
    </source>
</evidence>
<sequence length="169" mass="18193">MPFHMSNMLHPQPSRATPSHPQPPPAGLSSHNPPTSSRSLSRTRSGDCTIADLEIASRDPPPIASRDPPRAGLSLAPDLLGLWVFRDGGFVGFPMVGLRWIIGGLRWWVCCDGGFVGFPMVVCGGLSVDCGGGFAVMVGLWVCGFAVMVGLWVFRWWFAVDCGVKQTEP</sequence>
<protein>
    <submittedName>
        <fullName evidence="3">Uncharacterized protein</fullName>
    </submittedName>
</protein>
<evidence type="ECO:0000313" key="3">
    <source>
        <dbReference type="EMBL" id="SPC78928.1"/>
    </source>
</evidence>
<organism evidence="3">
    <name type="scientific">Fagus sylvatica</name>
    <name type="common">Beechnut</name>
    <dbReference type="NCBI Taxonomy" id="28930"/>
    <lineage>
        <taxon>Eukaryota</taxon>
        <taxon>Viridiplantae</taxon>
        <taxon>Streptophyta</taxon>
        <taxon>Embryophyta</taxon>
        <taxon>Tracheophyta</taxon>
        <taxon>Spermatophyta</taxon>
        <taxon>Magnoliopsida</taxon>
        <taxon>eudicotyledons</taxon>
        <taxon>Gunneridae</taxon>
        <taxon>Pentapetalae</taxon>
        <taxon>rosids</taxon>
        <taxon>fabids</taxon>
        <taxon>Fagales</taxon>
        <taxon>Fagaceae</taxon>
        <taxon>Fagus</taxon>
    </lineage>
</organism>
<keyword evidence="2" id="KW-0812">Transmembrane</keyword>
<feature type="transmembrane region" description="Helical" evidence="2">
    <location>
        <begin position="105"/>
        <end position="128"/>
    </location>
</feature>
<proteinExistence type="predicted"/>